<evidence type="ECO:0000256" key="2">
    <source>
        <dbReference type="ARBA" id="ARBA00023125"/>
    </source>
</evidence>
<protein>
    <submittedName>
        <fullName evidence="6">Glycerol operon regulatory protein</fullName>
    </submittedName>
</protein>
<dbReference type="Pfam" id="PF01614">
    <property type="entry name" value="IclR_C"/>
    <property type="match status" value="1"/>
</dbReference>
<dbReference type="SUPFAM" id="SSF55781">
    <property type="entry name" value="GAF domain-like"/>
    <property type="match status" value="1"/>
</dbReference>
<dbReference type="InterPro" id="IPR036388">
    <property type="entry name" value="WH-like_DNA-bd_sf"/>
</dbReference>
<dbReference type="SUPFAM" id="SSF46785">
    <property type="entry name" value="Winged helix' DNA-binding domain"/>
    <property type="match status" value="1"/>
</dbReference>
<dbReference type="PANTHER" id="PTHR30136:SF24">
    <property type="entry name" value="HTH-TYPE TRANSCRIPTIONAL REPRESSOR ALLR"/>
    <property type="match status" value="1"/>
</dbReference>
<dbReference type="GO" id="GO:0003677">
    <property type="term" value="F:DNA binding"/>
    <property type="evidence" value="ECO:0007669"/>
    <property type="project" value="UniProtKB-KW"/>
</dbReference>
<dbReference type="EMBL" id="AP023366">
    <property type="protein sequence ID" value="BCJ85454.1"/>
    <property type="molecule type" value="Genomic_DNA"/>
</dbReference>
<evidence type="ECO:0000256" key="3">
    <source>
        <dbReference type="ARBA" id="ARBA00023163"/>
    </source>
</evidence>
<dbReference type="AlphaFoldDB" id="A0A7I8D5P9"/>
<evidence type="ECO:0000259" key="4">
    <source>
        <dbReference type="PROSITE" id="PS51077"/>
    </source>
</evidence>
<dbReference type="KEGG" id="eff:skT53_04390"/>
<dbReference type="InterPro" id="IPR029016">
    <property type="entry name" value="GAF-like_dom_sf"/>
</dbReference>
<keyword evidence="1" id="KW-0805">Transcription regulation</keyword>
<dbReference type="Gene3D" id="1.10.10.10">
    <property type="entry name" value="Winged helix-like DNA-binding domain superfamily/Winged helix DNA-binding domain"/>
    <property type="match status" value="1"/>
</dbReference>
<feature type="domain" description="HTH iclR-type" evidence="4">
    <location>
        <begin position="4"/>
        <end position="67"/>
    </location>
</feature>
<feature type="domain" description="IclR-ED" evidence="5">
    <location>
        <begin position="68"/>
        <end position="227"/>
    </location>
</feature>
<keyword evidence="7" id="KW-1185">Reference proteome</keyword>
<keyword evidence="2" id="KW-0238">DNA-binding</keyword>
<dbReference type="InterPro" id="IPR014757">
    <property type="entry name" value="Tscrpt_reg_IclR_C"/>
</dbReference>
<accession>A0A7I8D5P9</accession>
<gene>
    <name evidence="6" type="primary">gylR</name>
    <name evidence="6" type="ORF">skT53_04390</name>
</gene>
<reference evidence="6 7" key="1">
    <citation type="submission" date="2020-08" db="EMBL/GenBank/DDBJ databases">
        <title>Complete Genome Sequence of Effusibacillus dendaii Strain skT53, Isolated from Farmland soil.</title>
        <authorList>
            <person name="Konishi T."/>
            <person name="Kawasaki H."/>
        </authorList>
    </citation>
    <scope>NUCLEOTIDE SEQUENCE [LARGE SCALE GENOMIC DNA]</scope>
    <source>
        <strain evidence="7">skT53</strain>
    </source>
</reference>
<dbReference type="GO" id="GO:0045892">
    <property type="term" value="P:negative regulation of DNA-templated transcription"/>
    <property type="evidence" value="ECO:0007669"/>
    <property type="project" value="UniProtKB-ARBA"/>
</dbReference>
<dbReference type="PROSITE" id="PS51078">
    <property type="entry name" value="ICLR_ED"/>
    <property type="match status" value="1"/>
</dbReference>
<evidence type="ECO:0000259" key="5">
    <source>
        <dbReference type="PROSITE" id="PS51078"/>
    </source>
</evidence>
<dbReference type="Gene3D" id="3.30.450.40">
    <property type="match status" value="2"/>
</dbReference>
<dbReference type="GO" id="GO:0003700">
    <property type="term" value="F:DNA-binding transcription factor activity"/>
    <property type="evidence" value="ECO:0007669"/>
    <property type="project" value="TreeGrafter"/>
</dbReference>
<proteinExistence type="predicted"/>
<dbReference type="PROSITE" id="PS51077">
    <property type="entry name" value="HTH_ICLR"/>
    <property type="match status" value="1"/>
</dbReference>
<dbReference type="InterPro" id="IPR005471">
    <property type="entry name" value="Tscrpt_reg_IclR_N"/>
</dbReference>
<dbReference type="InterPro" id="IPR036390">
    <property type="entry name" value="WH_DNA-bd_sf"/>
</dbReference>
<evidence type="ECO:0000256" key="1">
    <source>
        <dbReference type="ARBA" id="ARBA00023015"/>
    </source>
</evidence>
<name>A0A7I8D5P9_9BACL</name>
<organism evidence="6 7">
    <name type="scientific">Effusibacillus dendaii</name>
    <dbReference type="NCBI Taxonomy" id="2743772"/>
    <lineage>
        <taxon>Bacteria</taxon>
        <taxon>Bacillati</taxon>
        <taxon>Bacillota</taxon>
        <taxon>Bacilli</taxon>
        <taxon>Bacillales</taxon>
        <taxon>Alicyclobacillaceae</taxon>
        <taxon>Effusibacillus</taxon>
    </lineage>
</organism>
<dbReference type="InterPro" id="IPR011991">
    <property type="entry name" value="ArsR-like_HTH"/>
</dbReference>
<keyword evidence="3" id="KW-0804">Transcription</keyword>
<dbReference type="Proteomes" id="UP000593802">
    <property type="component" value="Chromosome"/>
</dbReference>
<dbReference type="Pfam" id="PF09339">
    <property type="entry name" value="HTH_IclR"/>
    <property type="match status" value="1"/>
</dbReference>
<dbReference type="InterPro" id="IPR050707">
    <property type="entry name" value="HTH_MetabolicPath_Reg"/>
</dbReference>
<dbReference type="CDD" id="cd00090">
    <property type="entry name" value="HTH_ARSR"/>
    <property type="match status" value="1"/>
</dbReference>
<dbReference type="RefSeq" id="WP_200759574.1">
    <property type="nucleotide sequence ID" value="NZ_AP023366.1"/>
</dbReference>
<sequence>MYTVPAVITASRILKLLARSKYRQSTLTEIADHLAINKSTCLRVLRTLQQEELVRYNERTRMYMLGSYLIVLGNRAADFLDDVAIARVHLSNLAHETGHTAILAQKSGADKWICIAKEEPPVDFRITITIGQQFPIDGTSLGACLRMLDETVNFEQSQVLEKGYAVSMDGFRKGISSVAAPIIYKDQEVRYVLSLLAVTSSVSASGLQKLAERVKAEALRISEQISRLV</sequence>
<dbReference type="PANTHER" id="PTHR30136">
    <property type="entry name" value="HELIX-TURN-HELIX TRANSCRIPTIONAL REGULATOR, ICLR FAMILY"/>
    <property type="match status" value="1"/>
</dbReference>
<evidence type="ECO:0000313" key="7">
    <source>
        <dbReference type="Proteomes" id="UP000593802"/>
    </source>
</evidence>
<dbReference type="SMART" id="SM00346">
    <property type="entry name" value="HTH_ICLR"/>
    <property type="match status" value="1"/>
</dbReference>
<evidence type="ECO:0000313" key="6">
    <source>
        <dbReference type="EMBL" id="BCJ85454.1"/>
    </source>
</evidence>